<comment type="caution">
    <text evidence="6">The sequence shown here is derived from an EMBL/GenBank/DDBJ whole genome shotgun (WGS) entry which is preliminary data.</text>
</comment>
<evidence type="ECO:0000256" key="2">
    <source>
        <dbReference type="ARBA" id="ARBA00022776"/>
    </source>
</evidence>
<reference evidence="6" key="2">
    <citation type="journal article" date="2023" name="Science">
        <title>Genomic signatures of disease resistance in endangered staghorn corals.</title>
        <authorList>
            <person name="Vollmer S.V."/>
            <person name="Selwyn J.D."/>
            <person name="Despard B.A."/>
            <person name="Roesel C.L."/>
        </authorList>
    </citation>
    <scope>NUCLEOTIDE SEQUENCE</scope>
    <source>
        <strain evidence="6">K2</strain>
    </source>
</reference>
<dbReference type="GO" id="GO:0051301">
    <property type="term" value="P:cell division"/>
    <property type="evidence" value="ECO:0007669"/>
    <property type="project" value="UniProtKB-KW"/>
</dbReference>
<sequence length="224" mass="26287">FRFVVIKELEHELDEVREAARKYEEGVSGLSQEEDLELMDSQLEQYNTLKEQAGRETAALKLQLDKLKQKKADLLAQQKQKIDQRTQLMERIEKLDEYIRHHSNLLLTLQLFSDATTRHMDLSRQLEDVQVELNEAKVDKYESTRHQKKQEVLESMKRLFPGVYGRLIDLCEPVHKKQVHSCNNQGSGEEHGCNCCRYRKNWKGLHSISERTGFFLFVNLANDI</sequence>
<dbReference type="EMBL" id="JARQWQ010000115">
    <property type="protein sequence ID" value="KAK2550129.1"/>
    <property type="molecule type" value="Genomic_DNA"/>
</dbReference>
<feature type="non-terminal residue" evidence="6">
    <location>
        <position position="1"/>
    </location>
</feature>
<accession>A0AAD9UU68</accession>
<proteinExistence type="predicted"/>
<dbReference type="GO" id="GO:0005524">
    <property type="term" value="F:ATP binding"/>
    <property type="evidence" value="ECO:0007669"/>
    <property type="project" value="InterPro"/>
</dbReference>
<protein>
    <submittedName>
        <fullName evidence="6">Structural maintenance of chromosomes protein 1A</fullName>
    </submittedName>
</protein>
<gene>
    <name evidence="6" type="ORF">P5673_029324</name>
</gene>
<keyword evidence="2" id="KW-0498">Mitosis</keyword>
<dbReference type="SUPFAM" id="SSF75553">
    <property type="entry name" value="Smc hinge domain"/>
    <property type="match status" value="1"/>
</dbReference>
<evidence type="ECO:0000256" key="1">
    <source>
        <dbReference type="ARBA" id="ARBA00022618"/>
    </source>
</evidence>
<evidence type="ECO:0000313" key="6">
    <source>
        <dbReference type="EMBL" id="KAK2550129.1"/>
    </source>
</evidence>
<dbReference type="GO" id="GO:0003677">
    <property type="term" value="F:DNA binding"/>
    <property type="evidence" value="ECO:0007669"/>
    <property type="project" value="TreeGrafter"/>
</dbReference>
<keyword evidence="7" id="KW-1185">Reference proteome</keyword>
<dbReference type="GO" id="GO:0008278">
    <property type="term" value="C:cohesin complex"/>
    <property type="evidence" value="ECO:0007669"/>
    <property type="project" value="TreeGrafter"/>
</dbReference>
<evidence type="ECO:0000256" key="4">
    <source>
        <dbReference type="ARBA" id="ARBA00023306"/>
    </source>
</evidence>
<name>A0AAD9UU68_ACRCE</name>
<keyword evidence="3" id="KW-0539">Nucleus</keyword>
<dbReference type="AlphaFoldDB" id="A0AAD9UU68"/>
<evidence type="ECO:0000256" key="3">
    <source>
        <dbReference type="ARBA" id="ARBA00023242"/>
    </source>
</evidence>
<keyword evidence="4" id="KW-0131">Cell cycle</keyword>
<dbReference type="GO" id="GO:0007062">
    <property type="term" value="P:sister chromatid cohesion"/>
    <property type="evidence" value="ECO:0007669"/>
    <property type="project" value="TreeGrafter"/>
</dbReference>
<feature type="coiled-coil region" evidence="5">
    <location>
        <begin position="6"/>
        <end position="95"/>
    </location>
</feature>
<reference evidence="6" key="1">
    <citation type="journal article" date="2023" name="G3 (Bethesda)">
        <title>Whole genome assembly and annotation of the endangered Caribbean coral Acropora cervicornis.</title>
        <authorList>
            <person name="Selwyn J.D."/>
            <person name="Vollmer S.V."/>
        </authorList>
    </citation>
    <scope>NUCLEOTIDE SEQUENCE</scope>
    <source>
        <strain evidence="6">K2</strain>
    </source>
</reference>
<evidence type="ECO:0000256" key="5">
    <source>
        <dbReference type="SAM" id="Coils"/>
    </source>
</evidence>
<dbReference type="InterPro" id="IPR036277">
    <property type="entry name" value="SMC_hinge_sf"/>
</dbReference>
<dbReference type="PANTHER" id="PTHR18937:SF12">
    <property type="entry name" value="STRUCTURAL MAINTENANCE OF CHROMOSOMES PROTEIN"/>
    <property type="match status" value="1"/>
</dbReference>
<evidence type="ECO:0000313" key="7">
    <source>
        <dbReference type="Proteomes" id="UP001249851"/>
    </source>
</evidence>
<dbReference type="Proteomes" id="UP001249851">
    <property type="component" value="Unassembled WGS sequence"/>
</dbReference>
<keyword evidence="5" id="KW-0175">Coiled coil</keyword>
<organism evidence="6 7">
    <name type="scientific">Acropora cervicornis</name>
    <name type="common">Staghorn coral</name>
    <dbReference type="NCBI Taxonomy" id="6130"/>
    <lineage>
        <taxon>Eukaryota</taxon>
        <taxon>Metazoa</taxon>
        <taxon>Cnidaria</taxon>
        <taxon>Anthozoa</taxon>
        <taxon>Hexacorallia</taxon>
        <taxon>Scleractinia</taxon>
        <taxon>Astrocoeniina</taxon>
        <taxon>Acroporidae</taxon>
        <taxon>Acropora</taxon>
    </lineage>
</organism>
<keyword evidence="1" id="KW-0132">Cell division</keyword>
<dbReference type="GO" id="GO:0005634">
    <property type="term" value="C:nucleus"/>
    <property type="evidence" value="ECO:0007669"/>
    <property type="project" value="TreeGrafter"/>
</dbReference>
<dbReference type="PANTHER" id="PTHR18937">
    <property type="entry name" value="STRUCTURAL MAINTENANCE OF CHROMOSOMES SMC FAMILY MEMBER"/>
    <property type="match status" value="1"/>
</dbReference>